<comment type="caution">
    <text evidence="2">The sequence shown here is derived from an EMBL/GenBank/DDBJ whole genome shotgun (WGS) entry which is preliminary data.</text>
</comment>
<dbReference type="Pfam" id="PF01381">
    <property type="entry name" value="HTH_3"/>
    <property type="match status" value="1"/>
</dbReference>
<sequence length="119" mass="13625">MSIFGEFIAEKRKARDISLRGMADMLEIAAPYLSDIEKGRRNPPSFEMLEKIASILKLTKEERDLMFDYAGEEKNQVSPDLPEYIINTPAARTALRKARDKGKDADFWISIADKLDEEK</sequence>
<proteinExistence type="predicted"/>
<dbReference type="CDD" id="cd00093">
    <property type="entry name" value="HTH_XRE"/>
    <property type="match status" value="1"/>
</dbReference>
<feature type="domain" description="HTH cro/C1-type" evidence="1">
    <location>
        <begin position="8"/>
        <end position="63"/>
    </location>
</feature>
<dbReference type="Proteomes" id="UP000034076">
    <property type="component" value="Unassembled WGS sequence"/>
</dbReference>
<organism evidence="2 3">
    <name type="scientific">Christensenella hongkongensis</name>
    <dbReference type="NCBI Taxonomy" id="270498"/>
    <lineage>
        <taxon>Bacteria</taxon>
        <taxon>Bacillati</taxon>
        <taxon>Bacillota</taxon>
        <taxon>Clostridia</taxon>
        <taxon>Christensenellales</taxon>
        <taxon>Christensenellaceae</taxon>
        <taxon>Christensenella</taxon>
    </lineage>
</organism>
<dbReference type="OrthoDB" id="2056359at2"/>
<keyword evidence="3" id="KW-1185">Reference proteome</keyword>
<dbReference type="STRING" id="270498.CHK_2736"/>
<evidence type="ECO:0000259" key="1">
    <source>
        <dbReference type="PROSITE" id="PS50943"/>
    </source>
</evidence>
<dbReference type="RefSeq" id="WP_046444536.1">
    <property type="nucleotide sequence ID" value="NZ_LAYJ01000122.1"/>
</dbReference>
<accession>A0A0M2NFP9</accession>
<dbReference type="GO" id="GO:0003677">
    <property type="term" value="F:DNA binding"/>
    <property type="evidence" value="ECO:0007669"/>
    <property type="project" value="InterPro"/>
</dbReference>
<evidence type="ECO:0000313" key="3">
    <source>
        <dbReference type="Proteomes" id="UP000034076"/>
    </source>
</evidence>
<dbReference type="SMART" id="SM00530">
    <property type="entry name" value="HTH_XRE"/>
    <property type="match status" value="1"/>
</dbReference>
<dbReference type="EMBL" id="LAYJ01000122">
    <property type="protein sequence ID" value="KKI49791.1"/>
    <property type="molecule type" value="Genomic_DNA"/>
</dbReference>
<protein>
    <submittedName>
        <fullName evidence="2">Transcriptional regulator, XRE family</fullName>
    </submittedName>
</protein>
<reference evidence="2 3" key="1">
    <citation type="submission" date="2015-04" db="EMBL/GenBank/DDBJ databases">
        <title>Draft genome sequence of bacteremic isolate Catabacter hongkongensis type strain HKU16T.</title>
        <authorList>
            <person name="Lau S.K."/>
            <person name="Teng J.L."/>
            <person name="Huang Y."/>
            <person name="Curreem S.O."/>
            <person name="Tsui S.K."/>
            <person name="Woo P.C."/>
        </authorList>
    </citation>
    <scope>NUCLEOTIDE SEQUENCE [LARGE SCALE GENOMIC DNA]</scope>
    <source>
        <strain evidence="2 3">HKU16</strain>
    </source>
</reference>
<dbReference type="InterPro" id="IPR001387">
    <property type="entry name" value="Cro/C1-type_HTH"/>
</dbReference>
<dbReference type="SUPFAM" id="SSF47413">
    <property type="entry name" value="lambda repressor-like DNA-binding domains"/>
    <property type="match status" value="1"/>
</dbReference>
<name>A0A0M2NFP9_9FIRM</name>
<dbReference type="Gene3D" id="1.10.260.40">
    <property type="entry name" value="lambda repressor-like DNA-binding domains"/>
    <property type="match status" value="1"/>
</dbReference>
<evidence type="ECO:0000313" key="2">
    <source>
        <dbReference type="EMBL" id="KKI49791.1"/>
    </source>
</evidence>
<dbReference type="InterPro" id="IPR010982">
    <property type="entry name" value="Lambda_DNA-bd_dom_sf"/>
</dbReference>
<dbReference type="PROSITE" id="PS50943">
    <property type="entry name" value="HTH_CROC1"/>
    <property type="match status" value="1"/>
</dbReference>
<gene>
    <name evidence="2" type="ORF">CHK_2736</name>
</gene>
<dbReference type="AlphaFoldDB" id="A0A0M2NFP9"/>